<dbReference type="Proteomes" id="UP000406735">
    <property type="component" value="Unassembled WGS sequence"/>
</dbReference>
<sequence>MNKTGFDIYSGIKVENTNEKSPKFDDIDSKSLEDQEKIRYSQDTKFRRHLTLWVMIIIPLWLYMVFQLLCKCANGQWHLSNTVLSTLLATTTANILGLANIVLKGMFLKENKKIKADN</sequence>
<name>A0A6A7VYU3_9BACT</name>
<reference evidence="1 2" key="1">
    <citation type="submission" date="2019-09" db="EMBL/GenBank/DDBJ databases">
        <title>Distinct polysaccharide growth profiles of human intestinal Prevotella copri isolates.</title>
        <authorList>
            <person name="Fehlner-Peach H."/>
            <person name="Magnabosco C."/>
            <person name="Raghavan V."/>
            <person name="Scher J.U."/>
            <person name="Tett A."/>
            <person name="Cox L.M."/>
            <person name="Gottsegen C."/>
            <person name="Watters A."/>
            <person name="Wiltshire- Gordon J.D."/>
            <person name="Segata N."/>
            <person name="Bonneau R."/>
            <person name="Littman D.R."/>
        </authorList>
    </citation>
    <scope>NUCLEOTIDE SEQUENCE [LARGE SCALE GENOMIC DNA]</scope>
    <source>
        <strain evidence="2">iK21513</strain>
    </source>
</reference>
<comment type="caution">
    <text evidence="1">The sequence shown here is derived from an EMBL/GenBank/DDBJ whole genome shotgun (WGS) entry which is preliminary data.</text>
</comment>
<proteinExistence type="predicted"/>
<evidence type="ECO:0000313" key="1">
    <source>
        <dbReference type="EMBL" id="MQN10514.1"/>
    </source>
</evidence>
<gene>
    <name evidence="1" type="ORF">F7D97_11440</name>
</gene>
<dbReference type="AlphaFoldDB" id="A0A6A7VYU3"/>
<dbReference type="EMBL" id="VZCY01000094">
    <property type="protein sequence ID" value="MQN10514.1"/>
    <property type="molecule type" value="Genomic_DNA"/>
</dbReference>
<dbReference type="RefSeq" id="WP_153080840.1">
    <property type="nucleotide sequence ID" value="NZ_CP156891.1"/>
</dbReference>
<organism evidence="1 2">
    <name type="scientific">Segatella copri</name>
    <dbReference type="NCBI Taxonomy" id="165179"/>
    <lineage>
        <taxon>Bacteria</taxon>
        <taxon>Pseudomonadati</taxon>
        <taxon>Bacteroidota</taxon>
        <taxon>Bacteroidia</taxon>
        <taxon>Bacteroidales</taxon>
        <taxon>Prevotellaceae</taxon>
        <taxon>Segatella</taxon>
    </lineage>
</organism>
<accession>A0A6A7VYU3</accession>
<evidence type="ECO:0000313" key="2">
    <source>
        <dbReference type="Proteomes" id="UP000406735"/>
    </source>
</evidence>
<protein>
    <submittedName>
        <fullName evidence="1">Uncharacterized protein</fullName>
    </submittedName>
</protein>